<evidence type="ECO:0000259" key="7">
    <source>
        <dbReference type="PROSITE" id="PS50158"/>
    </source>
</evidence>
<dbReference type="GO" id="GO:0003676">
    <property type="term" value="F:nucleic acid binding"/>
    <property type="evidence" value="ECO:0007669"/>
    <property type="project" value="InterPro"/>
</dbReference>
<name>A0A2P6Q533_ROSCH</name>
<evidence type="ECO:0000313" key="9">
    <source>
        <dbReference type="Proteomes" id="UP000238479"/>
    </source>
</evidence>
<dbReference type="Gramene" id="PRQ29295">
    <property type="protein sequence ID" value="PRQ29295"/>
    <property type="gene ID" value="RchiOBHm_Chr5g0012371"/>
</dbReference>
<keyword evidence="2" id="KW-0677">Repeat</keyword>
<evidence type="ECO:0000313" key="8">
    <source>
        <dbReference type="EMBL" id="PRQ29295.1"/>
    </source>
</evidence>
<dbReference type="SUPFAM" id="SSF57756">
    <property type="entry name" value="Retrovirus zinc finger-like domains"/>
    <property type="match status" value="2"/>
</dbReference>
<dbReference type="EMBL" id="PDCK01000043">
    <property type="protein sequence ID" value="PRQ29295.1"/>
    <property type="molecule type" value="Genomic_DNA"/>
</dbReference>
<keyword evidence="4" id="KW-0862">Zinc</keyword>
<sequence>MYVRKMGRASSGWSNYGGGDSSSAGRNECFKCGRPGHWARDCPSATDQEMHGSGQAGGDDSNNDYIVYSYGGRRSPYWENVCFKCGWPGHWQHECPSANGGGGNDDDSD</sequence>
<protein>
    <submittedName>
        <fullName evidence="8">Putative transcription factor interactor and regulator CCHC(Zn) family</fullName>
    </submittedName>
</protein>
<feature type="domain" description="CCHC-type" evidence="7">
    <location>
        <begin position="29"/>
        <end position="44"/>
    </location>
</feature>
<organism evidence="8 9">
    <name type="scientific">Rosa chinensis</name>
    <name type="common">China rose</name>
    <dbReference type="NCBI Taxonomy" id="74649"/>
    <lineage>
        <taxon>Eukaryota</taxon>
        <taxon>Viridiplantae</taxon>
        <taxon>Streptophyta</taxon>
        <taxon>Embryophyta</taxon>
        <taxon>Tracheophyta</taxon>
        <taxon>Spermatophyta</taxon>
        <taxon>Magnoliopsida</taxon>
        <taxon>eudicotyledons</taxon>
        <taxon>Gunneridae</taxon>
        <taxon>Pentapetalae</taxon>
        <taxon>rosids</taxon>
        <taxon>fabids</taxon>
        <taxon>Rosales</taxon>
        <taxon>Rosaceae</taxon>
        <taxon>Rosoideae</taxon>
        <taxon>Rosoideae incertae sedis</taxon>
        <taxon>Rosa</taxon>
    </lineage>
</organism>
<dbReference type="InterPro" id="IPR036875">
    <property type="entry name" value="Znf_CCHC_sf"/>
</dbReference>
<gene>
    <name evidence="8" type="ORF">RchiOBHm_Chr5g0012371</name>
</gene>
<dbReference type="Proteomes" id="UP000238479">
    <property type="component" value="Chromosome 5"/>
</dbReference>
<accession>A0A2P6Q533</accession>
<evidence type="ECO:0000256" key="2">
    <source>
        <dbReference type="ARBA" id="ARBA00022737"/>
    </source>
</evidence>
<dbReference type="PANTHER" id="PTHR47103:SF8">
    <property type="entry name" value="DNA-BINDING PROTEIN"/>
    <property type="match status" value="1"/>
</dbReference>
<evidence type="ECO:0000256" key="4">
    <source>
        <dbReference type="ARBA" id="ARBA00022833"/>
    </source>
</evidence>
<proteinExistence type="predicted"/>
<feature type="region of interest" description="Disordered" evidence="6">
    <location>
        <begin position="1"/>
        <end position="23"/>
    </location>
</feature>
<dbReference type="PANTHER" id="PTHR47103">
    <property type="entry name" value="DNA-BINDING PROTEIN"/>
    <property type="match status" value="1"/>
</dbReference>
<dbReference type="Pfam" id="PF00098">
    <property type="entry name" value="zf-CCHC"/>
    <property type="match status" value="2"/>
</dbReference>
<evidence type="ECO:0000256" key="5">
    <source>
        <dbReference type="PROSITE-ProRule" id="PRU00047"/>
    </source>
</evidence>
<keyword evidence="9" id="KW-1185">Reference proteome</keyword>
<comment type="caution">
    <text evidence="8">The sequence shown here is derived from an EMBL/GenBank/DDBJ whole genome shotgun (WGS) entry which is preliminary data.</text>
</comment>
<feature type="region of interest" description="Disordered" evidence="6">
    <location>
        <begin position="43"/>
        <end position="63"/>
    </location>
</feature>
<reference evidence="8 9" key="1">
    <citation type="journal article" date="2018" name="Nat. Genet.">
        <title>The Rosa genome provides new insights in the design of modern roses.</title>
        <authorList>
            <person name="Bendahmane M."/>
        </authorList>
    </citation>
    <scope>NUCLEOTIDE SEQUENCE [LARGE SCALE GENOMIC DNA]</scope>
    <source>
        <strain evidence="9">cv. Old Blush</strain>
    </source>
</reference>
<dbReference type="InterPro" id="IPR001878">
    <property type="entry name" value="Znf_CCHC"/>
</dbReference>
<dbReference type="PROSITE" id="PS50158">
    <property type="entry name" value="ZF_CCHC"/>
    <property type="match status" value="2"/>
</dbReference>
<evidence type="ECO:0000256" key="3">
    <source>
        <dbReference type="ARBA" id="ARBA00022771"/>
    </source>
</evidence>
<evidence type="ECO:0000256" key="6">
    <source>
        <dbReference type="SAM" id="MobiDB-lite"/>
    </source>
</evidence>
<keyword evidence="3 5" id="KW-0863">Zinc-finger</keyword>
<dbReference type="Gene3D" id="4.10.60.10">
    <property type="entry name" value="Zinc finger, CCHC-type"/>
    <property type="match status" value="2"/>
</dbReference>
<dbReference type="SMART" id="SM00343">
    <property type="entry name" value="ZnF_C2HC"/>
    <property type="match status" value="2"/>
</dbReference>
<dbReference type="GO" id="GO:0008270">
    <property type="term" value="F:zinc ion binding"/>
    <property type="evidence" value="ECO:0007669"/>
    <property type="project" value="UniProtKB-KW"/>
</dbReference>
<dbReference type="AlphaFoldDB" id="A0A2P6Q533"/>
<feature type="domain" description="CCHC-type" evidence="7">
    <location>
        <begin position="82"/>
        <end position="97"/>
    </location>
</feature>
<keyword evidence="1" id="KW-0479">Metal-binding</keyword>
<evidence type="ECO:0000256" key="1">
    <source>
        <dbReference type="ARBA" id="ARBA00022723"/>
    </source>
</evidence>
<dbReference type="STRING" id="74649.A0A2P6Q533"/>